<keyword evidence="2" id="KW-0229">DNA integration</keyword>
<reference evidence="5" key="1">
    <citation type="submission" date="2022-10" db="EMBL/GenBank/DDBJ databases">
        <title>Complete genome sequence of Agrobacterium salinitolerans CFBP5507.</title>
        <authorList>
            <person name="Tchabashvili S."/>
            <person name="Yen H.-C."/>
            <person name="Haryono M."/>
            <person name="Lin Y.-C."/>
            <person name="Lai E.-M."/>
            <person name="Kuo C.-H."/>
        </authorList>
    </citation>
    <scope>NUCLEOTIDE SEQUENCE</scope>
    <source>
        <strain evidence="5">CFBP5507</strain>
    </source>
</reference>
<evidence type="ECO:0000313" key="5">
    <source>
        <dbReference type="EMBL" id="UYZ08531.1"/>
    </source>
</evidence>
<dbReference type="AlphaFoldDB" id="A0A4Z1R625"/>
<dbReference type="PROSITE" id="PS51898">
    <property type="entry name" value="TYR_RECOMBINASE"/>
    <property type="match status" value="1"/>
</dbReference>
<name>A0A4Z1R625_9HYPH</name>
<dbReference type="GO" id="GO:0003677">
    <property type="term" value="F:DNA binding"/>
    <property type="evidence" value="ECO:0007669"/>
    <property type="project" value="UniProtKB-UniRule"/>
</dbReference>
<dbReference type="InterPro" id="IPR011010">
    <property type="entry name" value="DNA_brk_join_enz"/>
</dbReference>
<keyword evidence="3" id="KW-0238">DNA-binding</keyword>
<evidence type="ECO:0000256" key="1">
    <source>
        <dbReference type="ARBA" id="ARBA00008857"/>
    </source>
</evidence>
<dbReference type="PROSITE" id="PS51900">
    <property type="entry name" value="CB"/>
    <property type="match status" value="1"/>
</dbReference>
<evidence type="ECO:0000313" key="6">
    <source>
        <dbReference type="Proteomes" id="UP000298735"/>
    </source>
</evidence>
<dbReference type="CDD" id="cd00796">
    <property type="entry name" value="INT_Rci_Hp1_C"/>
    <property type="match status" value="1"/>
</dbReference>
<dbReference type="PANTHER" id="PTHR30349">
    <property type="entry name" value="PHAGE INTEGRASE-RELATED"/>
    <property type="match status" value="1"/>
</dbReference>
<dbReference type="InterPro" id="IPR050090">
    <property type="entry name" value="Tyrosine_recombinase_XerCD"/>
</dbReference>
<dbReference type="GO" id="GO:0015074">
    <property type="term" value="P:DNA integration"/>
    <property type="evidence" value="ECO:0007669"/>
    <property type="project" value="UniProtKB-KW"/>
</dbReference>
<dbReference type="EMBL" id="CP109968">
    <property type="protein sequence ID" value="UYZ08531.1"/>
    <property type="molecule type" value="Genomic_DNA"/>
</dbReference>
<dbReference type="Proteomes" id="UP000298735">
    <property type="component" value="Chromosome Circular"/>
</dbReference>
<comment type="similarity">
    <text evidence="1">Belongs to the 'phage' integrase family.</text>
</comment>
<dbReference type="OrthoDB" id="6388170at2"/>
<dbReference type="InterPro" id="IPR002104">
    <property type="entry name" value="Integrase_catalytic"/>
</dbReference>
<accession>A0A4Z1R625</accession>
<protein>
    <submittedName>
        <fullName evidence="5">Site-specific integrase</fullName>
    </submittedName>
</protein>
<proteinExistence type="inferred from homology"/>
<dbReference type="Gene3D" id="1.10.443.10">
    <property type="entry name" value="Intergrase catalytic core"/>
    <property type="match status" value="1"/>
</dbReference>
<evidence type="ECO:0000256" key="4">
    <source>
        <dbReference type="ARBA" id="ARBA00023172"/>
    </source>
</evidence>
<keyword evidence="4" id="KW-0233">DNA recombination</keyword>
<gene>
    <name evidence="5" type="ORF">CFBP5507_05895</name>
</gene>
<dbReference type="GO" id="GO:0006310">
    <property type="term" value="P:DNA recombination"/>
    <property type="evidence" value="ECO:0007669"/>
    <property type="project" value="UniProtKB-KW"/>
</dbReference>
<organism evidence="5 6">
    <name type="scientific">Agrobacterium salinitolerans</name>
    <dbReference type="NCBI Taxonomy" id="1183413"/>
    <lineage>
        <taxon>Bacteria</taxon>
        <taxon>Pseudomonadati</taxon>
        <taxon>Pseudomonadota</taxon>
        <taxon>Alphaproteobacteria</taxon>
        <taxon>Hyphomicrobiales</taxon>
        <taxon>Rhizobiaceae</taxon>
        <taxon>Rhizobium/Agrobacterium group</taxon>
        <taxon>Agrobacterium</taxon>
    </lineage>
</organism>
<dbReference type="RefSeq" id="WP_137410313.1">
    <property type="nucleotide sequence ID" value="NZ_CP109968.1"/>
</dbReference>
<evidence type="ECO:0000256" key="2">
    <source>
        <dbReference type="ARBA" id="ARBA00022908"/>
    </source>
</evidence>
<dbReference type="InterPro" id="IPR013762">
    <property type="entry name" value="Integrase-like_cat_sf"/>
</dbReference>
<sequence>MGTIIPRKRKDGSTAFLAQISINRDGKRAHTESKTFEKRTSAAAWLKHREAELQEPNAVLGQVKRRNSDHTLADAIDLYEQDSRKEFGRTKAQVLGAIKKYQIAGMLCEDIKSADILDFARELSPGRKPQTVANYLSHLSSVFAIAKPAWGVNLDYQEMQNALTVAKRLGFVSKSDKRDRRPTLDELDKILSHYEASLRRGYSKTPMHKITIFALFSTRRQEEIVRLRWADLDEEGGRILVRDMKDPEQKIGNDIWCDLPPEAMQIIKSMPRSKPQIFPYQADTVSTSFTRTCQFLQIDDLHFHDLRHEGVSRLFELGNSIPHVAAVSGHRSWASLKRYTHVRQVGDKYENWAWLKRVL</sequence>
<dbReference type="Pfam" id="PF00589">
    <property type="entry name" value="Phage_integrase"/>
    <property type="match status" value="1"/>
</dbReference>
<dbReference type="SUPFAM" id="SSF56349">
    <property type="entry name" value="DNA breaking-rejoining enzymes"/>
    <property type="match status" value="1"/>
</dbReference>
<dbReference type="PANTHER" id="PTHR30349:SF41">
    <property type="entry name" value="INTEGRASE_RECOMBINASE PROTEIN MJ0367-RELATED"/>
    <property type="match status" value="1"/>
</dbReference>
<evidence type="ECO:0000256" key="3">
    <source>
        <dbReference type="ARBA" id="ARBA00023125"/>
    </source>
</evidence>
<dbReference type="InterPro" id="IPR044068">
    <property type="entry name" value="CB"/>
</dbReference>
<dbReference type="KEGG" id="asal:CFBP5507_05895"/>